<dbReference type="EMBL" id="WNXD01000001">
    <property type="protein sequence ID" value="MBB2144411.1"/>
    <property type="molecule type" value="Genomic_DNA"/>
</dbReference>
<name>A0A923DV07_9SPHI</name>
<dbReference type="InterPro" id="IPR017946">
    <property type="entry name" value="PLC-like_Pdiesterase_TIM-brl"/>
</dbReference>
<evidence type="ECO:0000256" key="1">
    <source>
        <dbReference type="SAM" id="SignalP"/>
    </source>
</evidence>
<protein>
    <submittedName>
        <fullName evidence="2">Glycerophosphodiester phosphodiesterase</fullName>
    </submittedName>
</protein>
<dbReference type="Proteomes" id="UP000601055">
    <property type="component" value="Unassembled WGS sequence"/>
</dbReference>
<dbReference type="GO" id="GO:0008081">
    <property type="term" value="F:phosphoric diester hydrolase activity"/>
    <property type="evidence" value="ECO:0007669"/>
    <property type="project" value="InterPro"/>
</dbReference>
<dbReference type="Gene3D" id="3.20.20.190">
    <property type="entry name" value="Phosphatidylinositol (PI) phosphodiesterase"/>
    <property type="match status" value="1"/>
</dbReference>
<gene>
    <name evidence="2" type="ORF">GM921_02865</name>
</gene>
<keyword evidence="3" id="KW-1185">Reference proteome</keyword>
<feature type="chain" id="PRO_5037495023" evidence="1">
    <location>
        <begin position="20"/>
        <end position="249"/>
    </location>
</feature>
<evidence type="ECO:0000313" key="3">
    <source>
        <dbReference type="Proteomes" id="UP000601055"/>
    </source>
</evidence>
<dbReference type="RefSeq" id="WP_182921100.1">
    <property type="nucleotide sequence ID" value="NZ_WNXD01000001.1"/>
</dbReference>
<evidence type="ECO:0000313" key="2">
    <source>
        <dbReference type="EMBL" id="MBB2144411.1"/>
    </source>
</evidence>
<comment type="caution">
    <text evidence="2">The sequence shown here is derived from an EMBL/GenBank/DDBJ whole genome shotgun (WGS) entry which is preliminary data.</text>
</comment>
<reference evidence="2" key="1">
    <citation type="submission" date="2019-11" db="EMBL/GenBank/DDBJ databases">
        <title>Description of Pedobacter sp. LMG 31464T.</title>
        <authorList>
            <person name="Carlier A."/>
            <person name="Qi S."/>
            <person name="Vandamme P."/>
        </authorList>
    </citation>
    <scope>NUCLEOTIDE SEQUENCE</scope>
    <source>
        <strain evidence="2">LMG 31464</strain>
    </source>
</reference>
<dbReference type="GO" id="GO:0006629">
    <property type="term" value="P:lipid metabolic process"/>
    <property type="evidence" value="ECO:0007669"/>
    <property type="project" value="InterPro"/>
</dbReference>
<keyword evidence="1" id="KW-0732">Signal</keyword>
<feature type="signal peptide" evidence="1">
    <location>
        <begin position="1"/>
        <end position="19"/>
    </location>
</feature>
<sequence>MKKLIGLALFVLIAISSFAQVKIHSHNDYTHAQPLLEAYSNQVYEIEADIFLINDSLIVAHSKKDKNLTRTLSSMYLSPIAQLQKDKSTKYGFRLMIDIKDNWDLTYPALRKEIEKYETVFDRSKNKNAIQIVISGNRPADSTFRTYPKWLFFDGLPNISYAKEDLKRITMISDNFVTYSRWGGNGEIATEDKDKLKTVIENAHKLNKPIRFWGAPDTKECWQQLHDLGADIINTDKISECKTYFEQHK</sequence>
<accession>A0A923DV07</accession>
<dbReference type="SUPFAM" id="SSF51695">
    <property type="entry name" value="PLC-like phosphodiesterases"/>
    <property type="match status" value="1"/>
</dbReference>
<proteinExistence type="predicted"/>
<dbReference type="AlphaFoldDB" id="A0A923DV07"/>
<organism evidence="2 3">
    <name type="scientific">Pedobacter planticolens</name>
    <dbReference type="NCBI Taxonomy" id="2679964"/>
    <lineage>
        <taxon>Bacteria</taxon>
        <taxon>Pseudomonadati</taxon>
        <taxon>Bacteroidota</taxon>
        <taxon>Sphingobacteriia</taxon>
        <taxon>Sphingobacteriales</taxon>
        <taxon>Sphingobacteriaceae</taxon>
        <taxon>Pedobacter</taxon>
    </lineage>
</organism>